<accession>A0ABV3QRH9</accession>
<keyword evidence="3" id="KW-1185">Reference proteome</keyword>
<sequence length="103" mass="10830">MRSIFLGLLLAATLAGCGAVDTMTEGLKHSQEVAADLARSVGSKPFVGFNWSNGALVSVTVNFEGIPPGESIQQIAQLSRQSVAERFKQAPKRVVISFSLPGA</sequence>
<evidence type="ECO:0000313" key="2">
    <source>
        <dbReference type="EMBL" id="MEW9625203.1"/>
    </source>
</evidence>
<dbReference type="EMBL" id="JBFOHL010000011">
    <property type="protein sequence ID" value="MEW9625203.1"/>
    <property type="molecule type" value="Genomic_DNA"/>
</dbReference>
<organism evidence="2 3">
    <name type="scientific">Rhodanobacter geophilus</name>
    <dbReference type="NCBI Taxonomy" id="3162488"/>
    <lineage>
        <taxon>Bacteria</taxon>
        <taxon>Pseudomonadati</taxon>
        <taxon>Pseudomonadota</taxon>
        <taxon>Gammaproteobacteria</taxon>
        <taxon>Lysobacterales</taxon>
        <taxon>Rhodanobacteraceae</taxon>
        <taxon>Rhodanobacter</taxon>
    </lineage>
</organism>
<keyword evidence="1" id="KW-0732">Signal</keyword>
<feature type="signal peptide" evidence="1">
    <location>
        <begin position="1"/>
        <end position="19"/>
    </location>
</feature>
<evidence type="ECO:0000313" key="3">
    <source>
        <dbReference type="Proteomes" id="UP001556170"/>
    </source>
</evidence>
<dbReference type="Proteomes" id="UP001556170">
    <property type="component" value="Unassembled WGS sequence"/>
</dbReference>
<name>A0ABV3QRH9_9GAMM</name>
<reference evidence="2 3" key="1">
    <citation type="submission" date="2024-06" db="EMBL/GenBank/DDBJ databases">
        <authorList>
            <person name="Woo H."/>
        </authorList>
    </citation>
    <scope>NUCLEOTIDE SEQUENCE [LARGE SCALE GENOMIC DNA]</scope>
    <source>
        <strain evidence="2 3">S2-g</strain>
    </source>
</reference>
<feature type="chain" id="PRO_5046004172" description="Lipoprotein" evidence="1">
    <location>
        <begin position="20"/>
        <end position="103"/>
    </location>
</feature>
<dbReference type="RefSeq" id="WP_367845492.1">
    <property type="nucleotide sequence ID" value="NZ_JBFOHL010000011.1"/>
</dbReference>
<protein>
    <recommendedName>
        <fullName evidence="4">Lipoprotein</fullName>
    </recommendedName>
</protein>
<evidence type="ECO:0000256" key="1">
    <source>
        <dbReference type="SAM" id="SignalP"/>
    </source>
</evidence>
<evidence type="ECO:0008006" key="4">
    <source>
        <dbReference type="Google" id="ProtNLM"/>
    </source>
</evidence>
<gene>
    <name evidence="2" type="ORF">ABQJ56_13315</name>
</gene>
<dbReference type="PROSITE" id="PS51257">
    <property type="entry name" value="PROKAR_LIPOPROTEIN"/>
    <property type="match status" value="1"/>
</dbReference>
<proteinExistence type="predicted"/>
<comment type="caution">
    <text evidence="2">The sequence shown here is derived from an EMBL/GenBank/DDBJ whole genome shotgun (WGS) entry which is preliminary data.</text>
</comment>